<organism evidence="2 3">
    <name type="scientific">Caulobacter vibrioides OR37</name>
    <dbReference type="NCBI Taxonomy" id="1292034"/>
    <lineage>
        <taxon>Bacteria</taxon>
        <taxon>Pseudomonadati</taxon>
        <taxon>Pseudomonadota</taxon>
        <taxon>Alphaproteobacteria</taxon>
        <taxon>Caulobacterales</taxon>
        <taxon>Caulobacteraceae</taxon>
        <taxon>Caulobacter</taxon>
    </lineage>
</organism>
<evidence type="ECO:0000313" key="2">
    <source>
        <dbReference type="EMBL" id="ENZ80529.1"/>
    </source>
</evidence>
<evidence type="ECO:0000313" key="3">
    <source>
        <dbReference type="Proteomes" id="UP000013063"/>
    </source>
</evidence>
<reference evidence="2 3" key="1">
    <citation type="journal article" date="2013" name="Genome Announc.">
        <title>Draft Genome Sequence for Caulobacter sp. Strain OR37, a Bacterium Tolerant to Heavy Metals.</title>
        <authorList>
            <person name="Utturkar S.M."/>
            <person name="Bollmann A."/>
            <person name="Brzoska R.M."/>
            <person name="Klingeman D.M."/>
            <person name="Epstein S.E."/>
            <person name="Palumbo A.V."/>
            <person name="Brown S.D."/>
        </authorList>
    </citation>
    <scope>NUCLEOTIDE SEQUENCE [LARGE SCALE GENOMIC DNA]</scope>
    <source>
        <strain evidence="2 3">OR37</strain>
    </source>
</reference>
<proteinExistence type="predicted"/>
<evidence type="ECO:0000256" key="1">
    <source>
        <dbReference type="SAM" id="MobiDB-lite"/>
    </source>
</evidence>
<sequence>MGVTPRLRQTKAGRLIVHGRITPTQPSPIEGEG</sequence>
<protein>
    <submittedName>
        <fullName evidence="2">Uncharacterized protein</fullName>
    </submittedName>
</protein>
<accession>R0EEP1</accession>
<name>R0EEP1_CAUVI</name>
<dbReference type="AlphaFoldDB" id="R0EEP1"/>
<comment type="caution">
    <text evidence="2">The sequence shown here is derived from an EMBL/GenBank/DDBJ whole genome shotgun (WGS) entry which is preliminary data.</text>
</comment>
<dbReference type="EMBL" id="APMP01000030">
    <property type="protein sequence ID" value="ENZ80529.1"/>
    <property type="molecule type" value="Genomic_DNA"/>
</dbReference>
<gene>
    <name evidence="2" type="ORF">OR37_03555</name>
</gene>
<dbReference type="Proteomes" id="UP000013063">
    <property type="component" value="Unassembled WGS sequence"/>
</dbReference>
<dbReference type="STRING" id="1292034.OR37_03555"/>
<feature type="region of interest" description="Disordered" evidence="1">
    <location>
        <begin position="1"/>
        <end position="33"/>
    </location>
</feature>
<keyword evidence="3" id="KW-1185">Reference proteome</keyword>